<name>A0A5D3YG76_9BACT</name>
<dbReference type="OrthoDB" id="1523598at2"/>
<protein>
    <submittedName>
        <fullName evidence="3">Transglycosylase SLT domain-containing protein</fullName>
    </submittedName>
</protein>
<reference evidence="3 4" key="1">
    <citation type="submission" date="2019-07" db="EMBL/GenBank/DDBJ databases">
        <title>Genomic Encyclopedia of Archaeal and Bacterial Type Strains, Phase II (KMG-II): from individual species to whole genera.</title>
        <authorList>
            <person name="Goeker M."/>
        </authorList>
    </citation>
    <scope>NUCLEOTIDE SEQUENCE [LARGE SCALE GENOMIC DNA]</scope>
    <source>
        <strain evidence="3 4">DSM 21935</strain>
    </source>
</reference>
<keyword evidence="1" id="KW-1133">Transmembrane helix</keyword>
<dbReference type="SUPFAM" id="SSF53955">
    <property type="entry name" value="Lysozyme-like"/>
    <property type="match status" value="1"/>
</dbReference>
<feature type="transmembrane region" description="Helical" evidence="1">
    <location>
        <begin position="164"/>
        <end position="182"/>
    </location>
</feature>
<dbReference type="RefSeq" id="WP_148899652.1">
    <property type="nucleotide sequence ID" value="NZ_VNHY01000004.1"/>
</dbReference>
<keyword evidence="4" id="KW-1185">Reference proteome</keyword>
<proteinExistence type="predicted"/>
<feature type="domain" description="Transglycosylase SLT" evidence="2">
    <location>
        <begin position="22"/>
        <end position="126"/>
    </location>
</feature>
<accession>A0A5D3YG76</accession>
<evidence type="ECO:0000313" key="4">
    <source>
        <dbReference type="Proteomes" id="UP000324595"/>
    </source>
</evidence>
<dbReference type="Pfam" id="PF01464">
    <property type="entry name" value="SLT"/>
    <property type="match status" value="1"/>
</dbReference>
<dbReference type="Proteomes" id="UP000324595">
    <property type="component" value="Unassembled WGS sequence"/>
</dbReference>
<dbReference type="InterPro" id="IPR023346">
    <property type="entry name" value="Lysozyme-like_dom_sf"/>
</dbReference>
<dbReference type="InterPro" id="IPR008258">
    <property type="entry name" value="Transglycosylase_SLT_dom_1"/>
</dbReference>
<gene>
    <name evidence="3" type="ORF">LX73_2338</name>
</gene>
<dbReference type="AlphaFoldDB" id="A0A5D3YG76"/>
<organism evidence="3 4">
    <name type="scientific">Fodinibius salinus</name>
    <dbReference type="NCBI Taxonomy" id="860790"/>
    <lineage>
        <taxon>Bacteria</taxon>
        <taxon>Pseudomonadati</taxon>
        <taxon>Balneolota</taxon>
        <taxon>Balneolia</taxon>
        <taxon>Balneolales</taxon>
        <taxon>Balneolaceae</taxon>
        <taxon>Fodinibius</taxon>
    </lineage>
</organism>
<evidence type="ECO:0000256" key="1">
    <source>
        <dbReference type="SAM" id="Phobius"/>
    </source>
</evidence>
<dbReference type="Gene3D" id="1.10.530.10">
    <property type="match status" value="1"/>
</dbReference>
<keyword evidence="1" id="KW-0812">Transmembrane</keyword>
<comment type="caution">
    <text evidence="3">The sequence shown here is derived from an EMBL/GenBank/DDBJ whole genome shotgun (WGS) entry which is preliminary data.</text>
</comment>
<dbReference type="EMBL" id="VNHY01000004">
    <property type="protein sequence ID" value="TYP92091.1"/>
    <property type="molecule type" value="Genomic_DNA"/>
</dbReference>
<keyword evidence="1" id="KW-0472">Membrane</keyword>
<evidence type="ECO:0000259" key="2">
    <source>
        <dbReference type="Pfam" id="PF01464"/>
    </source>
</evidence>
<sequence>MVTSTQISNQLAAARINGLLQYFRQAARRWNIPVEILLAVASRETQIGTNRFYLNNNFTGRDGHGKGIMQIDDRFHNFARITAPNDHRAMINHGAQFLSDLKKRFGNMKDALSAYNAGPSAVMKAYMQGVDPDSKTTGGNYSRDVLRRAQLIKDQLGITTETAAFNYIPAILLLAAGSGFLYTQLQKQNLLWDNY</sequence>
<evidence type="ECO:0000313" key="3">
    <source>
        <dbReference type="EMBL" id="TYP92091.1"/>
    </source>
</evidence>